<sequence length="35" mass="3832">MIGDVGDFGFLMDVEINEAPICFLHLFSNSVLSNS</sequence>
<dbReference type="AlphaFoldDB" id="A0A382CQL5"/>
<name>A0A382CQL5_9ZZZZ</name>
<reference evidence="1" key="1">
    <citation type="submission" date="2018-05" db="EMBL/GenBank/DDBJ databases">
        <authorList>
            <person name="Lanie J.A."/>
            <person name="Ng W.-L."/>
            <person name="Kazmierczak K.M."/>
            <person name="Andrzejewski T.M."/>
            <person name="Davidsen T.M."/>
            <person name="Wayne K.J."/>
            <person name="Tettelin H."/>
            <person name="Glass J.I."/>
            <person name="Rusch D."/>
            <person name="Podicherti R."/>
            <person name="Tsui H.-C.T."/>
            <person name="Winkler M.E."/>
        </authorList>
    </citation>
    <scope>NUCLEOTIDE SEQUENCE</scope>
</reference>
<evidence type="ECO:0000313" key="1">
    <source>
        <dbReference type="EMBL" id="SVB28375.1"/>
    </source>
</evidence>
<accession>A0A382CQL5</accession>
<proteinExistence type="predicted"/>
<gene>
    <name evidence="1" type="ORF">METZ01_LOCUS181229</name>
</gene>
<organism evidence="1">
    <name type="scientific">marine metagenome</name>
    <dbReference type="NCBI Taxonomy" id="408172"/>
    <lineage>
        <taxon>unclassified sequences</taxon>
        <taxon>metagenomes</taxon>
        <taxon>ecological metagenomes</taxon>
    </lineage>
</organism>
<protein>
    <submittedName>
        <fullName evidence="1">Uncharacterized protein</fullName>
    </submittedName>
</protein>
<dbReference type="EMBL" id="UINC01035644">
    <property type="protein sequence ID" value="SVB28375.1"/>
    <property type="molecule type" value="Genomic_DNA"/>
</dbReference>